<evidence type="ECO:0000313" key="3">
    <source>
        <dbReference type="Proteomes" id="UP000823388"/>
    </source>
</evidence>
<accession>A0A8T0TKX2</accession>
<organism evidence="2 3">
    <name type="scientific">Panicum virgatum</name>
    <name type="common">Blackwell switchgrass</name>
    <dbReference type="NCBI Taxonomy" id="38727"/>
    <lineage>
        <taxon>Eukaryota</taxon>
        <taxon>Viridiplantae</taxon>
        <taxon>Streptophyta</taxon>
        <taxon>Embryophyta</taxon>
        <taxon>Tracheophyta</taxon>
        <taxon>Spermatophyta</taxon>
        <taxon>Magnoliopsida</taxon>
        <taxon>Liliopsida</taxon>
        <taxon>Poales</taxon>
        <taxon>Poaceae</taxon>
        <taxon>PACMAD clade</taxon>
        <taxon>Panicoideae</taxon>
        <taxon>Panicodae</taxon>
        <taxon>Paniceae</taxon>
        <taxon>Panicinae</taxon>
        <taxon>Panicum</taxon>
        <taxon>Panicum sect. Hiantes</taxon>
    </lineage>
</organism>
<dbReference type="AlphaFoldDB" id="A0A8T0TKX2"/>
<evidence type="ECO:0000313" key="2">
    <source>
        <dbReference type="EMBL" id="KAG2612561.1"/>
    </source>
</evidence>
<proteinExistence type="predicted"/>
<dbReference type="Proteomes" id="UP000823388">
    <property type="component" value="Chromosome 4K"/>
</dbReference>
<keyword evidence="3" id="KW-1185">Reference proteome</keyword>
<evidence type="ECO:0000256" key="1">
    <source>
        <dbReference type="SAM" id="MobiDB-lite"/>
    </source>
</evidence>
<name>A0A8T0TKX2_PANVG</name>
<reference evidence="2" key="1">
    <citation type="submission" date="2020-05" db="EMBL/GenBank/DDBJ databases">
        <title>WGS assembly of Panicum virgatum.</title>
        <authorList>
            <person name="Lovell J.T."/>
            <person name="Jenkins J."/>
            <person name="Shu S."/>
            <person name="Juenger T.E."/>
            <person name="Schmutz J."/>
        </authorList>
    </citation>
    <scope>NUCLEOTIDE SEQUENCE</scope>
    <source>
        <strain evidence="2">AP13</strain>
    </source>
</reference>
<protein>
    <submittedName>
        <fullName evidence="2">Uncharacterized protein</fullName>
    </submittedName>
</protein>
<sequence length="113" mass="11919">MKKDPHFFLPPRSCRTPLTQSLLPRKTGPARTAAGADGGSPVEASGWGQGPARRLPRQRRVGPAQAREVPHPWPAARLSVRREAPPRPARPGNGGPCASSQHRARGAPGGLCG</sequence>
<dbReference type="EMBL" id="CM029043">
    <property type="protein sequence ID" value="KAG2612561.1"/>
    <property type="molecule type" value="Genomic_DNA"/>
</dbReference>
<comment type="caution">
    <text evidence="2">The sequence shown here is derived from an EMBL/GenBank/DDBJ whole genome shotgun (WGS) entry which is preliminary data.</text>
</comment>
<feature type="region of interest" description="Disordered" evidence="1">
    <location>
        <begin position="1"/>
        <end position="113"/>
    </location>
</feature>
<gene>
    <name evidence="2" type="ORF">PVAP13_4KG298605</name>
</gene>